<comment type="caution">
    <text evidence="2">The sequence shown here is derived from an EMBL/GenBank/DDBJ whole genome shotgun (WGS) entry which is preliminary data.</text>
</comment>
<sequence length="130" mass="14209">MRPAPSLRRAAFAALPLPDDDDDDDAQSSPEAIREKRSQARHDTAGDVAVLEWVAYDREAIDERVAHVRRMMHSASSSQPDMSAAWLTGFDASRPDAHTALSVVPRIPSIHRELPPPSGLAAWHGLLQGL</sequence>
<organism evidence="2 3">
    <name type="scientific">Metarhizium guizhouense (strain ARSEF 977)</name>
    <dbReference type="NCBI Taxonomy" id="1276136"/>
    <lineage>
        <taxon>Eukaryota</taxon>
        <taxon>Fungi</taxon>
        <taxon>Dikarya</taxon>
        <taxon>Ascomycota</taxon>
        <taxon>Pezizomycotina</taxon>
        <taxon>Sordariomycetes</taxon>
        <taxon>Hypocreomycetidae</taxon>
        <taxon>Hypocreales</taxon>
        <taxon>Clavicipitaceae</taxon>
        <taxon>Metarhizium</taxon>
    </lineage>
</organism>
<protein>
    <submittedName>
        <fullName evidence="2">Uncharacterized protein</fullName>
    </submittedName>
</protein>
<evidence type="ECO:0000313" key="3">
    <source>
        <dbReference type="Proteomes" id="UP000031192"/>
    </source>
</evidence>
<feature type="compositionally biased region" description="Basic and acidic residues" evidence="1">
    <location>
        <begin position="32"/>
        <end position="43"/>
    </location>
</feature>
<evidence type="ECO:0000256" key="1">
    <source>
        <dbReference type="SAM" id="MobiDB-lite"/>
    </source>
</evidence>
<feature type="region of interest" description="Disordered" evidence="1">
    <location>
        <begin position="13"/>
        <end position="43"/>
    </location>
</feature>
<dbReference type="EMBL" id="AZNH01000006">
    <property type="protein sequence ID" value="KID90116.1"/>
    <property type="molecule type" value="Genomic_DNA"/>
</dbReference>
<reference evidence="2 3" key="1">
    <citation type="journal article" date="2014" name="Proc. Natl. Acad. Sci. U.S.A.">
        <title>Trajectory and genomic determinants of fungal-pathogen speciation and host adaptation.</title>
        <authorList>
            <person name="Hu X."/>
            <person name="Xiao G."/>
            <person name="Zheng P."/>
            <person name="Shang Y."/>
            <person name="Su Y."/>
            <person name="Zhang X."/>
            <person name="Liu X."/>
            <person name="Zhan S."/>
            <person name="St Leger R.J."/>
            <person name="Wang C."/>
        </authorList>
    </citation>
    <scope>NUCLEOTIDE SEQUENCE [LARGE SCALE GENOMIC DNA]</scope>
    <source>
        <strain evidence="2 3">ARSEF 977</strain>
    </source>
</reference>
<dbReference type="AlphaFoldDB" id="A0A0B4HJP2"/>
<keyword evidence="3" id="KW-1185">Reference proteome</keyword>
<dbReference type="HOGENOM" id="CLU_1938649_0_0_1"/>
<evidence type="ECO:0000313" key="2">
    <source>
        <dbReference type="EMBL" id="KID90116.1"/>
    </source>
</evidence>
<proteinExistence type="predicted"/>
<dbReference type="Proteomes" id="UP000031192">
    <property type="component" value="Unassembled WGS sequence"/>
</dbReference>
<name>A0A0B4HJP2_METGA</name>
<accession>A0A0B4HJP2</accession>
<gene>
    <name evidence="2" type="ORF">MGU_02821</name>
</gene>